<gene>
    <name evidence="3" type="ORF">GCM10007938_35210</name>
</gene>
<proteinExistence type="predicted"/>
<keyword evidence="1" id="KW-0732">Signal</keyword>
<protein>
    <recommendedName>
        <fullName evidence="2">Lysozyme inhibitor LprI-like N-terminal domain-containing protein</fullName>
    </recommendedName>
</protein>
<dbReference type="EMBL" id="BSPW01000083">
    <property type="protein sequence ID" value="GLT19738.1"/>
    <property type="molecule type" value="Genomic_DNA"/>
</dbReference>
<evidence type="ECO:0000313" key="4">
    <source>
        <dbReference type="Proteomes" id="UP001157138"/>
    </source>
</evidence>
<feature type="signal peptide" evidence="1">
    <location>
        <begin position="1"/>
        <end position="19"/>
    </location>
</feature>
<evidence type="ECO:0000256" key="1">
    <source>
        <dbReference type="SAM" id="SignalP"/>
    </source>
</evidence>
<keyword evidence="4" id="KW-1185">Reference proteome</keyword>
<evidence type="ECO:0000313" key="3">
    <source>
        <dbReference type="EMBL" id="GLT19738.1"/>
    </source>
</evidence>
<dbReference type="Pfam" id="PF07007">
    <property type="entry name" value="LprI"/>
    <property type="match status" value="1"/>
</dbReference>
<sequence>MNVKLCAALLCFLSFNVFSDDAGDPCLIKNGGVTAGYLCVDKKIKDIDIVLNESYQQAIERILDEAPDIEGSFREAQRSWLRFKDSECDFIGSSLTNSPWRGVRIEECKLRMMKERIKYFNQVFVG</sequence>
<feature type="chain" id="PRO_5045792069" description="Lysozyme inhibitor LprI-like N-terminal domain-containing protein" evidence="1">
    <location>
        <begin position="20"/>
        <end position="126"/>
    </location>
</feature>
<dbReference type="Proteomes" id="UP001157138">
    <property type="component" value="Unassembled WGS sequence"/>
</dbReference>
<evidence type="ECO:0000259" key="2">
    <source>
        <dbReference type="Pfam" id="PF07007"/>
    </source>
</evidence>
<dbReference type="InterPro" id="IPR009739">
    <property type="entry name" value="LprI-like_N"/>
</dbReference>
<comment type="caution">
    <text evidence="3">The sequence shown here is derived from an EMBL/GenBank/DDBJ whole genome shotgun (WGS) entry which is preliminary data.</text>
</comment>
<dbReference type="RefSeq" id="WP_284193573.1">
    <property type="nucleotide sequence ID" value="NZ_BSPW01000083.1"/>
</dbReference>
<accession>A0ABQ6F2L2</accession>
<reference evidence="4" key="1">
    <citation type="journal article" date="2019" name="Int. J. Syst. Evol. Microbiol.">
        <title>The Global Catalogue of Microorganisms (GCM) 10K type strain sequencing project: providing services to taxonomists for standard genome sequencing and annotation.</title>
        <authorList>
            <consortium name="The Broad Institute Genomics Platform"/>
            <consortium name="The Broad Institute Genome Sequencing Center for Infectious Disease"/>
            <person name="Wu L."/>
            <person name="Ma J."/>
        </authorList>
    </citation>
    <scope>NUCLEOTIDE SEQUENCE [LARGE SCALE GENOMIC DNA]</scope>
    <source>
        <strain evidence="4">NBRC 108723</strain>
    </source>
</reference>
<feature type="domain" description="Lysozyme inhibitor LprI-like N-terminal" evidence="2">
    <location>
        <begin position="39"/>
        <end position="118"/>
    </location>
</feature>
<dbReference type="Gene3D" id="1.20.1270.180">
    <property type="match status" value="1"/>
</dbReference>
<organism evidence="3 4">
    <name type="scientific">Vibrio zhanjiangensis</name>
    <dbReference type="NCBI Taxonomy" id="1046128"/>
    <lineage>
        <taxon>Bacteria</taxon>
        <taxon>Pseudomonadati</taxon>
        <taxon>Pseudomonadota</taxon>
        <taxon>Gammaproteobacteria</taxon>
        <taxon>Vibrionales</taxon>
        <taxon>Vibrionaceae</taxon>
        <taxon>Vibrio</taxon>
    </lineage>
</organism>
<name>A0ABQ6F2L2_9VIBR</name>